<proteinExistence type="predicted"/>
<organism evidence="1 2">
    <name type="scientific">Rhabditophanes sp. KR3021</name>
    <dbReference type="NCBI Taxonomy" id="114890"/>
    <lineage>
        <taxon>Eukaryota</taxon>
        <taxon>Metazoa</taxon>
        <taxon>Ecdysozoa</taxon>
        <taxon>Nematoda</taxon>
        <taxon>Chromadorea</taxon>
        <taxon>Rhabditida</taxon>
        <taxon>Tylenchina</taxon>
        <taxon>Panagrolaimomorpha</taxon>
        <taxon>Strongyloidoidea</taxon>
        <taxon>Alloionematidae</taxon>
        <taxon>Rhabditophanes</taxon>
    </lineage>
</organism>
<evidence type="ECO:0000313" key="2">
    <source>
        <dbReference type="WBParaSite" id="RSKR_0001069400.1"/>
    </source>
</evidence>
<sequence>MKRKDKSNNVRVVESCYYPLPVAAATQVFIVPVPQDIVGTATAQSSLSKVSLSTPTLPSKSAKKGVKFPEEVMNAPTKDDQSVSHKPVFSTYLLDQNTLQPTFFRKKIQSYYHESVPNAEMEDKFALELGKECSDEYKEKILAQFQKAIREKLHAVGLSED</sequence>
<name>A0AC35UF13_9BILA</name>
<protein>
    <submittedName>
        <fullName evidence="2">SAP30_Sin3_bdg domain-containing protein</fullName>
    </submittedName>
</protein>
<accession>A0AC35UF13</accession>
<dbReference type="Proteomes" id="UP000095286">
    <property type="component" value="Unplaced"/>
</dbReference>
<evidence type="ECO:0000313" key="1">
    <source>
        <dbReference type="Proteomes" id="UP000095286"/>
    </source>
</evidence>
<reference evidence="2" key="1">
    <citation type="submission" date="2016-11" db="UniProtKB">
        <authorList>
            <consortium name="WormBaseParasite"/>
        </authorList>
    </citation>
    <scope>IDENTIFICATION</scope>
    <source>
        <strain evidence="2">KR3021</strain>
    </source>
</reference>
<dbReference type="WBParaSite" id="RSKR_0001069400.1">
    <property type="protein sequence ID" value="RSKR_0001069400.1"/>
    <property type="gene ID" value="RSKR_0001069400"/>
</dbReference>